<feature type="compositionally biased region" description="Basic and acidic residues" evidence="1">
    <location>
        <begin position="338"/>
        <end position="347"/>
    </location>
</feature>
<feature type="region of interest" description="Disordered" evidence="1">
    <location>
        <begin position="243"/>
        <end position="273"/>
    </location>
</feature>
<gene>
    <name evidence="2" type="ORF">HXX76_009688</name>
</gene>
<dbReference type="EMBL" id="JAEHOC010000025">
    <property type="protein sequence ID" value="KAG2431158.1"/>
    <property type="molecule type" value="Genomic_DNA"/>
</dbReference>
<dbReference type="AlphaFoldDB" id="A0A835VZ25"/>
<protein>
    <submittedName>
        <fullName evidence="2">Uncharacterized protein</fullName>
    </submittedName>
</protein>
<feature type="region of interest" description="Disordered" evidence="1">
    <location>
        <begin position="317"/>
        <end position="347"/>
    </location>
</feature>
<keyword evidence="3" id="KW-1185">Reference proteome</keyword>
<proteinExistence type="predicted"/>
<name>A0A835VZ25_CHLIN</name>
<organism evidence="2 3">
    <name type="scientific">Chlamydomonas incerta</name>
    <dbReference type="NCBI Taxonomy" id="51695"/>
    <lineage>
        <taxon>Eukaryota</taxon>
        <taxon>Viridiplantae</taxon>
        <taxon>Chlorophyta</taxon>
        <taxon>core chlorophytes</taxon>
        <taxon>Chlorophyceae</taxon>
        <taxon>CS clade</taxon>
        <taxon>Chlamydomonadales</taxon>
        <taxon>Chlamydomonadaceae</taxon>
        <taxon>Chlamydomonas</taxon>
    </lineage>
</organism>
<evidence type="ECO:0000256" key="1">
    <source>
        <dbReference type="SAM" id="MobiDB-lite"/>
    </source>
</evidence>
<evidence type="ECO:0000313" key="3">
    <source>
        <dbReference type="Proteomes" id="UP000650467"/>
    </source>
</evidence>
<comment type="caution">
    <text evidence="2">The sequence shown here is derived from an EMBL/GenBank/DDBJ whole genome shotgun (WGS) entry which is preliminary data.</text>
</comment>
<sequence>MASDIAQLRCVACYEANPTSKRTGCVLDKYGSAKFHKPCEDKLKSVWGRLSATTDRQHVQFTPVGNVKGGSSDRLLPRKLRMPAAAAAPGNGMRCLVLVDGRPTQGMAVGGYIRRQYSKGSEGVAVESDTFFFKLSSQAAGKRCVAEAFYALDDNSPPVLVVIALKTEPPQPMAVAAAEEGGAAAASTTITTGPADAGLTDAGPINVGPPTASPALISPARSIGINTSIIQQEPAEALPLQQCHDQTPPASPCAKDSGVTAPLSGAPSGMQQQELGSSSTMAAILSHLAFVEDLQRENATLRAELAAKTTELRSAMARLQDTGRASSGKRACGPSSGHVDKKPKSME</sequence>
<evidence type="ECO:0000313" key="2">
    <source>
        <dbReference type="EMBL" id="KAG2431158.1"/>
    </source>
</evidence>
<accession>A0A835VZ25</accession>
<dbReference type="Proteomes" id="UP000650467">
    <property type="component" value="Unassembled WGS sequence"/>
</dbReference>
<reference evidence="2" key="1">
    <citation type="journal article" date="2020" name="bioRxiv">
        <title>Comparative genomics of Chlamydomonas.</title>
        <authorList>
            <person name="Craig R.J."/>
            <person name="Hasan A.R."/>
            <person name="Ness R.W."/>
            <person name="Keightley P.D."/>
        </authorList>
    </citation>
    <scope>NUCLEOTIDE SEQUENCE</scope>
    <source>
        <strain evidence="2">SAG 7.73</strain>
    </source>
</reference>